<evidence type="ECO:0000256" key="3">
    <source>
        <dbReference type="ARBA" id="ARBA00022505"/>
    </source>
</evidence>
<dbReference type="OrthoDB" id="9803192at2"/>
<reference evidence="13" key="1">
    <citation type="submission" date="2016-10" db="EMBL/GenBank/DDBJ databases">
        <authorList>
            <person name="Varghese N."/>
            <person name="Submissions S."/>
        </authorList>
    </citation>
    <scope>NUCLEOTIDE SEQUENCE [LARGE SCALE GENOMIC DNA]</scope>
    <source>
        <strain evidence="13">DSM 23256</strain>
    </source>
</reference>
<dbReference type="GO" id="GO:0005576">
    <property type="term" value="C:extracellular region"/>
    <property type="evidence" value="ECO:0007669"/>
    <property type="project" value="UniProtKB-SubCell"/>
</dbReference>
<organism evidence="12 13">
    <name type="scientific">Sporolituus thermophilus DSM 23256</name>
    <dbReference type="NCBI Taxonomy" id="1123285"/>
    <lineage>
        <taxon>Bacteria</taxon>
        <taxon>Bacillati</taxon>
        <taxon>Bacillota</taxon>
        <taxon>Negativicutes</taxon>
        <taxon>Selenomonadales</taxon>
        <taxon>Sporomusaceae</taxon>
        <taxon>Sporolituus</taxon>
    </lineage>
</organism>
<evidence type="ECO:0000256" key="6">
    <source>
        <dbReference type="ARBA" id="ARBA00022982"/>
    </source>
</evidence>
<keyword evidence="13" id="KW-1185">Reference proteome</keyword>
<dbReference type="GO" id="GO:0009055">
    <property type="term" value="F:electron transfer activity"/>
    <property type="evidence" value="ECO:0007669"/>
    <property type="project" value="UniProtKB-UniRule"/>
</dbReference>
<dbReference type="Proteomes" id="UP000243333">
    <property type="component" value="Unassembled WGS sequence"/>
</dbReference>
<keyword evidence="2 10" id="KW-0004">4Fe-4S</keyword>
<dbReference type="GO" id="GO:0043546">
    <property type="term" value="F:molybdopterin cofactor binding"/>
    <property type="evidence" value="ECO:0007669"/>
    <property type="project" value="InterPro"/>
</dbReference>
<dbReference type="SMART" id="SM00926">
    <property type="entry name" value="Molybdop_Fe4S4"/>
    <property type="match status" value="1"/>
</dbReference>
<keyword evidence="4 10" id="KW-0479">Metal-binding</keyword>
<dbReference type="Pfam" id="PF00384">
    <property type="entry name" value="Molybdopterin"/>
    <property type="match status" value="1"/>
</dbReference>
<dbReference type="RefSeq" id="WP_093690376.1">
    <property type="nucleotide sequence ID" value="NZ_FNBU01000014.1"/>
</dbReference>
<evidence type="ECO:0000256" key="7">
    <source>
        <dbReference type="ARBA" id="ARBA00023002"/>
    </source>
</evidence>
<dbReference type="Pfam" id="PF01568">
    <property type="entry name" value="Molydop_binding"/>
    <property type="match status" value="1"/>
</dbReference>
<evidence type="ECO:0000259" key="11">
    <source>
        <dbReference type="PROSITE" id="PS51669"/>
    </source>
</evidence>
<dbReference type="GO" id="GO:0042128">
    <property type="term" value="P:nitrate assimilation"/>
    <property type="evidence" value="ECO:0007669"/>
    <property type="project" value="UniProtKB-UniRule"/>
</dbReference>
<feature type="binding site" evidence="10">
    <location>
        <position position="453"/>
    </location>
    <ligand>
        <name>Mo-bis(molybdopterin guanine dinucleotide)</name>
        <dbReference type="ChEBI" id="CHEBI:60539"/>
    </ligand>
</feature>
<keyword evidence="10" id="KW-0534">Nitrate assimilation</keyword>
<dbReference type="EMBL" id="FNBU01000014">
    <property type="protein sequence ID" value="SDF54630.1"/>
    <property type="molecule type" value="Genomic_DNA"/>
</dbReference>
<dbReference type="PROSITE" id="PS51669">
    <property type="entry name" value="4FE4S_MOW_BIS_MGD"/>
    <property type="match status" value="1"/>
</dbReference>
<dbReference type="InterPro" id="IPR009010">
    <property type="entry name" value="Asp_de-COase-like_dom_sf"/>
</dbReference>
<dbReference type="Pfam" id="PF04879">
    <property type="entry name" value="Molybdop_Fe4S4"/>
    <property type="match status" value="1"/>
</dbReference>
<feature type="binding site" evidence="10">
    <location>
        <position position="500"/>
    </location>
    <ligand>
        <name>Mo-bis(molybdopterin guanine dinucleotide)</name>
        <dbReference type="ChEBI" id="CHEBI:60539"/>
    </ligand>
</feature>
<evidence type="ECO:0000256" key="10">
    <source>
        <dbReference type="HAMAP-Rule" id="MF_01630"/>
    </source>
</evidence>
<dbReference type="InterPro" id="IPR006311">
    <property type="entry name" value="TAT_signal"/>
</dbReference>
<feature type="binding site" evidence="10">
    <location>
        <position position="719"/>
    </location>
    <ligand>
        <name>substrate</name>
    </ligand>
</feature>
<dbReference type="FunFam" id="2.40.40.20:FF:000005">
    <property type="entry name" value="Periplasmic nitrate reductase"/>
    <property type="match status" value="1"/>
</dbReference>
<name>A0A1G7M0F9_9FIRM</name>
<feature type="binding site" evidence="10">
    <location>
        <position position="343"/>
    </location>
    <ligand>
        <name>Mo-bis(molybdopterin guanine dinucleotide)</name>
        <dbReference type="ChEBI" id="CHEBI:60539"/>
    </ligand>
</feature>
<keyword evidence="7 10" id="KW-0560">Oxidoreductase</keyword>
<comment type="similarity">
    <text evidence="10">Belongs to the prokaryotic molybdopterin-containing oxidoreductase family. NasA/NapA/NarB subfamily.</text>
</comment>
<comment type="function">
    <text evidence="10">Catalytic subunit of the nitrate reductase complex NapAB. Receives electrons from NapB and catalyzes the reduction of nitrate to nitrite.</text>
</comment>
<dbReference type="SUPFAM" id="SSF53706">
    <property type="entry name" value="Formate dehydrogenase/DMSO reductase, domains 1-3"/>
    <property type="match status" value="1"/>
</dbReference>
<keyword evidence="9 10" id="KW-0411">Iron-sulfur</keyword>
<dbReference type="AlphaFoldDB" id="A0A1G7M0F9"/>
<dbReference type="EC" id="1.9.6.1" evidence="10"/>
<dbReference type="HAMAP" id="MF_01630">
    <property type="entry name" value="Nitrate_reduct_NapA"/>
    <property type="match status" value="1"/>
</dbReference>
<dbReference type="SUPFAM" id="SSF50692">
    <property type="entry name" value="ADC-like"/>
    <property type="match status" value="1"/>
</dbReference>
<evidence type="ECO:0000313" key="12">
    <source>
        <dbReference type="EMBL" id="SDF54630.1"/>
    </source>
</evidence>
<feature type="binding site" evidence="10">
    <location>
        <position position="347"/>
    </location>
    <ligand>
        <name>Mo-bis(molybdopterin guanine dinucleotide)</name>
        <dbReference type="ChEBI" id="CHEBI:60539"/>
    </ligand>
</feature>
<keyword evidence="5 10" id="KW-0732">Signal</keyword>
<evidence type="ECO:0000256" key="1">
    <source>
        <dbReference type="ARBA" id="ARBA00022448"/>
    </source>
</evidence>
<dbReference type="PANTHER" id="PTHR43105:SF11">
    <property type="entry name" value="PERIPLASMIC NITRATE REDUCTASE"/>
    <property type="match status" value="1"/>
</dbReference>
<keyword evidence="6 10" id="KW-0249">Electron transport</keyword>
<evidence type="ECO:0000256" key="2">
    <source>
        <dbReference type="ARBA" id="ARBA00022485"/>
    </source>
</evidence>
<gene>
    <name evidence="10" type="primary">napA</name>
    <name evidence="12" type="ORF">SAMN05660235_01955</name>
</gene>
<comment type="subunit">
    <text evidence="10">Component of the nitrate reductase NapAB complex composed of NapA and NapB.</text>
</comment>
<dbReference type="PIRSF" id="PIRSF000144">
    <property type="entry name" value="CbbBc"/>
    <property type="match status" value="1"/>
</dbReference>
<comment type="catalytic activity">
    <reaction evidence="10">
        <text>2 Fe(II)-[cytochrome] + nitrate + 2 H(+) = 2 Fe(III)-[cytochrome] + nitrite + H2O</text>
        <dbReference type="Rhea" id="RHEA:12909"/>
        <dbReference type="Rhea" id="RHEA-COMP:11777"/>
        <dbReference type="Rhea" id="RHEA-COMP:11778"/>
        <dbReference type="ChEBI" id="CHEBI:15377"/>
        <dbReference type="ChEBI" id="CHEBI:15378"/>
        <dbReference type="ChEBI" id="CHEBI:16301"/>
        <dbReference type="ChEBI" id="CHEBI:17632"/>
        <dbReference type="ChEBI" id="CHEBI:29033"/>
        <dbReference type="ChEBI" id="CHEBI:29034"/>
        <dbReference type="EC" id="1.9.6.1"/>
    </reaction>
</comment>
<feature type="binding site" evidence="10">
    <location>
        <position position="49"/>
    </location>
    <ligand>
        <name>[4Fe-4S] cluster</name>
        <dbReference type="ChEBI" id="CHEBI:49883"/>
    </ligand>
</feature>
<dbReference type="GO" id="GO:0009325">
    <property type="term" value="C:nitrate reductase complex"/>
    <property type="evidence" value="ECO:0007669"/>
    <property type="project" value="TreeGrafter"/>
</dbReference>
<feature type="binding site" evidence="10">
    <location>
        <position position="56"/>
    </location>
    <ligand>
        <name>[4Fe-4S] cluster</name>
        <dbReference type="ChEBI" id="CHEBI:49883"/>
    </ligand>
</feature>
<evidence type="ECO:0000256" key="4">
    <source>
        <dbReference type="ARBA" id="ARBA00022723"/>
    </source>
</evidence>
<dbReference type="InterPro" id="IPR006657">
    <property type="entry name" value="MoPterin_dinucl-bd_dom"/>
</dbReference>
<dbReference type="PROSITE" id="PS51257">
    <property type="entry name" value="PROKAR_LIPOPROTEIN"/>
    <property type="match status" value="1"/>
</dbReference>
<accession>A0A1G7M0F9</accession>
<comment type="cofactor">
    <cofactor evidence="10">
        <name>Mo-bis(molybdopterin guanine dinucleotide)</name>
        <dbReference type="ChEBI" id="CHEBI:60539"/>
    </cofactor>
    <text evidence="10">Binds 1 molybdenum-bis(molybdopterin guanine dinucleotide) (Mo-bis-MGD) cofactor per subunit.</text>
</comment>
<feature type="binding site" evidence="10">
    <location>
        <position position="146"/>
    </location>
    <ligand>
        <name>Mo-bis(molybdopterin guanine dinucleotide)</name>
        <dbReference type="ChEBI" id="CHEBI:60539"/>
    </ligand>
</feature>
<feature type="binding site" evidence="10">
    <location>
        <begin position="643"/>
        <end position="652"/>
    </location>
    <ligand>
        <name>Mo-bis(molybdopterin guanine dinucleotide)</name>
        <dbReference type="ChEBI" id="CHEBI:60539"/>
    </ligand>
</feature>
<feature type="binding site" evidence="10">
    <location>
        <position position="86"/>
    </location>
    <ligand>
        <name>Mo-bis(molybdopterin guanine dinucleotide)</name>
        <dbReference type="ChEBI" id="CHEBI:60539"/>
    </ligand>
</feature>
<sequence length="755" mass="83918">MKFSRREFLKSLAVATAVASSGCSLESGGTRMQGPTSQQDVEKWVKGVCRYCGTGCGVLAGVNKGKIVAVKGDPDCAVNKGKLCVKGILLPKIMDAKDRLLHPLIKKNGQFVRASWDEALDLVAAKFKEAIAQYGPDSVGYYGSGQNTAEEAYIANKLFKGCIGTNNIDGNPRTCMASAVAGYVSTFGKDEPMGTYADIEKADVFFIIGSNMAEAHPIIYSRIVDRKNSDPNVKVIVADPRRTRTADIADILLQFIPGTDLALLNSMAYVLIEEDLIDKDFVAKHTNFMQGEKKITFEEYKAFLADYSPEKVAEITGLAADQIRTVARLFGAKGKNTMSLWTMGLNQRIRGTWANNLVHNLHLLTGKICKPGNTPFSLTGQPSACGSIREVGALSHLLPAHRVVTNPQHREEVAKVWGVDPAKMSPKPGYHTIELFRAAADGKLKVLWVICTNPGQSIPNLELYRKGMEKTFLVVSEAYHPTRTSELADVVLPSALWMEKEGIYGNGERRTQHIAKAVEPPGEAKPDVWHLMEVAKRLGFGNLFAYKDNEEIWEEYRKLTIGTKMDLPPYARLRKEHGLTWPVPDPNGPDTYIRYAAPWDPFVKKEEGIKFYGKPDGRAVIFARPHANPQEMPDSEYPFFLSTGRILEHWHTTTMTMNVPEIKRAMPEMYVEINAADAEKLGIKDGDYVKVVSRRGQCRLKAKINGRGQPRPGMVWVPFHDTEISRMINFVTIDAFDDTSKQPEYKICAVRIEKA</sequence>
<evidence type="ECO:0000313" key="13">
    <source>
        <dbReference type="Proteomes" id="UP000243333"/>
    </source>
</evidence>
<evidence type="ECO:0000256" key="8">
    <source>
        <dbReference type="ARBA" id="ARBA00023004"/>
    </source>
</evidence>
<dbReference type="GO" id="GO:0051539">
    <property type="term" value="F:4 iron, 4 sulfur cluster binding"/>
    <property type="evidence" value="ECO:0007669"/>
    <property type="project" value="UniProtKB-KW"/>
</dbReference>
<dbReference type="InterPro" id="IPR006656">
    <property type="entry name" value="Mopterin_OxRdtase"/>
</dbReference>
<dbReference type="Gene3D" id="2.40.40.20">
    <property type="match status" value="1"/>
</dbReference>
<protein>
    <recommendedName>
        <fullName evidence="10">Nitrate reductase</fullName>
        <ecNumber evidence="10">1.9.6.1</ecNumber>
    </recommendedName>
</protein>
<keyword evidence="8 10" id="KW-0408">Iron</keyword>
<dbReference type="GO" id="GO:0016020">
    <property type="term" value="C:membrane"/>
    <property type="evidence" value="ECO:0007669"/>
    <property type="project" value="TreeGrafter"/>
</dbReference>
<dbReference type="InterPro" id="IPR010051">
    <property type="entry name" value="Periplasm_NO3_reductase_lsu"/>
</dbReference>
<proteinExistence type="inferred from homology"/>
<evidence type="ECO:0000256" key="5">
    <source>
        <dbReference type="ARBA" id="ARBA00022729"/>
    </source>
</evidence>
<feature type="binding site" evidence="10">
    <location>
        <position position="746"/>
    </location>
    <ligand>
        <name>Mo-bis(molybdopterin guanine dinucleotide)</name>
        <dbReference type="ChEBI" id="CHEBI:60539"/>
    </ligand>
</feature>
<dbReference type="STRING" id="1123285.SAMN05660235_01955"/>
<feature type="binding site" evidence="10">
    <location>
        <position position="175"/>
    </location>
    <ligand>
        <name>Mo-bis(molybdopterin guanine dinucleotide)</name>
        <dbReference type="ChEBI" id="CHEBI:60539"/>
    </ligand>
</feature>
<feature type="binding site" evidence="10">
    <location>
        <position position="527"/>
    </location>
    <ligand>
        <name>Mo-bis(molybdopterin guanine dinucleotide)</name>
        <dbReference type="ChEBI" id="CHEBI:60539"/>
    </ligand>
</feature>
<comment type="PTM">
    <text evidence="10">Predicted to be exported by the Tat system. The position of the signal peptide cleavage has not been experimentally proven.</text>
</comment>
<comment type="caution">
    <text evidence="10">Lacks conserved residue(s) required for the propagation of feature annotation.</text>
</comment>
<feature type="binding site" evidence="10">
    <location>
        <position position="52"/>
    </location>
    <ligand>
        <name>[4Fe-4S] cluster</name>
        <dbReference type="ChEBI" id="CHEBI:49883"/>
    </ligand>
</feature>
<dbReference type="GO" id="GO:0030151">
    <property type="term" value="F:molybdenum ion binding"/>
    <property type="evidence" value="ECO:0007669"/>
    <property type="project" value="InterPro"/>
</dbReference>
<dbReference type="GO" id="GO:0005506">
    <property type="term" value="F:iron ion binding"/>
    <property type="evidence" value="ECO:0007669"/>
    <property type="project" value="UniProtKB-UniRule"/>
</dbReference>
<evidence type="ECO:0000256" key="9">
    <source>
        <dbReference type="ARBA" id="ARBA00023014"/>
    </source>
</evidence>
<dbReference type="CDD" id="cd02754">
    <property type="entry name" value="MopB_Nitrate-R-NapA-like"/>
    <property type="match status" value="1"/>
</dbReference>
<keyword evidence="3 10" id="KW-0500">Molybdenum</keyword>
<dbReference type="InterPro" id="IPR050123">
    <property type="entry name" value="Prok_molybdopt-oxidoreductase"/>
</dbReference>
<comment type="cofactor">
    <cofactor evidence="10">
        <name>[4Fe-4S] cluster</name>
        <dbReference type="ChEBI" id="CHEBI:49883"/>
    </cofactor>
    <text evidence="10">Binds 1 [4Fe-4S] cluster.</text>
</comment>
<feature type="binding site" evidence="10">
    <location>
        <position position="171"/>
    </location>
    <ligand>
        <name>Mo-bis(molybdopterin guanine dinucleotide)</name>
        <dbReference type="ChEBI" id="CHEBI:60539"/>
    </ligand>
</feature>
<comment type="subcellular location">
    <subcellularLocation>
        <location evidence="10">Secreted</location>
    </subcellularLocation>
    <text evidence="10">Membrane-associated.</text>
</comment>
<feature type="binding site" evidence="10">
    <location>
        <position position="84"/>
    </location>
    <ligand>
        <name>[4Fe-4S] cluster</name>
        <dbReference type="ChEBI" id="CHEBI:49883"/>
    </ligand>
</feature>
<feature type="binding site" evidence="10">
    <location>
        <begin position="258"/>
        <end position="260"/>
    </location>
    <ligand>
        <name>Mo-bis(molybdopterin guanine dinucleotide)</name>
        <dbReference type="ChEBI" id="CHEBI:60539"/>
    </ligand>
</feature>
<dbReference type="PANTHER" id="PTHR43105">
    <property type="entry name" value="RESPIRATORY NITRATE REDUCTASE"/>
    <property type="match status" value="1"/>
</dbReference>
<dbReference type="CDD" id="cd00508">
    <property type="entry name" value="MopB_CT_Fdh-Nap-like"/>
    <property type="match status" value="1"/>
</dbReference>
<feature type="domain" description="4Fe-4S Mo/W bis-MGD-type" evidence="11">
    <location>
        <begin position="42"/>
        <end position="98"/>
    </location>
</feature>
<dbReference type="Gene3D" id="3.40.50.740">
    <property type="match status" value="1"/>
</dbReference>
<dbReference type="Gene3D" id="3.40.228.10">
    <property type="entry name" value="Dimethylsulfoxide Reductase, domain 2"/>
    <property type="match status" value="1"/>
</dbReference>
<feature type="binding site" evidence="10">
    <location>
        <position position="729"/>
    </location>
    <ligand>
        <name>Mo-bis(molybdopterin guanine dinucleotide)</name>
        <dbReference type="ChEBI" id="CHEBI:60539"/>
    </ligand>
</feature>
<dbReference type="Gene3D" id="2.20.25.90">
    <property type="entry name" value="ADC-like domains"/>
    <property type="match status" value="1"/>
</dbReference>
<keyword evidence="1 10" id="KW-0813">Transport</keyword>
<dbReference type="InterPro" id="IPR006963">
    <property type="entry name" value="Mopterin_OxRdtase_4Fe-4S_dom"/>
</dbReference>
<feature type="binding site" evidence="10">
    <location>
        <begin position="476"/>
        <end position="477"/>
    </location>
    <ligand>
        <name>Mo-bis(molybdopterin guanine dinucleotide)</name>
        <dbReference type="ChEBI" id="CHEBI:60539"/>
    </ligand>
</feature>
<dbReference type="GO" id="GO:0006777">
    <property type="term" value="P:Mo-molybdopterin cofactor biosynthetic process"/>
    <property type="evidence" value="ECO:0007669"/>
    <property type="project" value="UniProtKB-UniRule"/>
</dbReference>
<dbReference type="GO" id="GO:0050140">
    <property type="term" value="F:nitrate reductase (cytochrome) activity"/>
    <property type="evidence" value="ECO:0007669"/>
    <property type="project" value="UniProtKB-EC"/>
</dbReference>
<dbReference type="PROSITE" id="PS51318">
    <property type="entry name" value="TAT"/>
    <property type="match status" value="1"/>
</dbReference>